<dbReference type="Proteomes" id="UP001239267">
    <property type="component" value="Unassembled WGS sequence"/>
</dbReference>
<name>A0AAJ1WF72_9MICC</name>
<dbReference type="AlphaFoldDB" id="A0AAJ1WF72"/>
<proteinExistence type="predicted"/>
<gene>
    <name evidence="2" type="ORF">J2T23_004008</name>
</gene>
<accession>A0AAJ1WF72</accession>
<dbReference type="InterPro" id="IPR009057">
    <property type="entry name" value="Homeodomain-like_sf"/>
</dbReference>
<keyword evidence="1" id="KW-0175">Coiled coil</keyword>
<sequence length="52" mass="5889">MAAPEEFAAAETEKSELERLRRENAQLRMDNEFLGKAAAFFASKQQNRNASN</sequence>
<keyword evidence="3" id="KW-1185">Reference proteome</keyword>
<comment type="caution">
    <text evidence="2">The sequence shown here is derived from an EMBL/GenBank/DDBJ whole genome shotgun (WGS) entry which is preliminary data.</text>
</comment>
<dbReference type="SUPFAM" id="SSF46689">
    <property type="entry name" value="Homeodomain-like"/>
    <property type="match status" value="1"/>
</dbReference>
<reference evidence="2 3" key="1">
    <citation type="submission" date="2023-07" db="EMBL/GenBank/DDBJ databases">
        <title>Sorghum-associated microbial communities from plants grown in Nebraska, USA.</title>
        <authorList>
            <person name="Schachtman D."/>
        </authorList>
    </citation>
    <scope>NUCLEOTIDE SEQUENCE [LARGE SCALE GENOMIC DNA]</scope>
    <source>
        <strain evidence="2 3">DS1001</strain>
    </source>
</reference>
<protein>
    <submittedName>
        <fullName evidence="2">Transposase-like protein</fullName>
    </submittedName>
</protein>
<organism evidence="2 3">
    <name type="scientific">Pseudarthrobacter niigatensis</name>
    <dbReference type="NCBI Taxonomy" id="369935"/>
    <lineage>
        <taxon>Bacteria</taxon>
        <taxon>Bacillati</taxon>
        <taxon>Actinomycetota</taxon>
        <taxon>Actinomycetes</taxon>
        <taxon>Micrococcales</taxon>
        <taxon>Micrococcaceae</taxon>
        <taxon>Pseudarthrobacter</taxon>
    </lineage>
</organism>
<feature type="coiled-coil region" evidence="1">
    <location>
        <begin position="10"/>
        <end position="37"/>
    </location>
</feature>
<evidence type="ECO:0000313" key="2">
    <source>
        <dbReference type="EMBL" id="MDQ0148079.1"/>
    </source>
</evidence>
<dbReference type="EMBL" id="JAUSTB010000027">
    <property type="protein sequence ID" value="MDQ0148079.1"/>
    <property type="molecule type" value="Genomic_DNA"/>
</dbReference>
<dbReference type="RefSeq" id="WP_370871473.1">
    <property type="nucleotide sequence ID" value="NZ_JAUSTB010000027.1"/>
</dbReference>
<evidence type="ECO:0000313" key="3">
    <source>
        <dbReference type="Proteomes" id="UP001239267"/>
    </source>
</evidence>
<evidence type="ECO:0000256" key="1">
    <source>
        <dbReference type="SAM" id="Coils"/>
    </source>
</evidence>